<evidence type="ECO:0000313" key="2">
    <source>
        <dbReference type="EMBL" id="SMX23802.1"/>
    </source>
</evidence>
<dbReference type="Pfam" id="PF00561">
    <property type="entry name" value="Abhydrolase_1"/>
    <property type="match status" value="1"/>
</dbReference>
<dbReference type="PANTHER" id="PTHR43798">
    <property type="entry name" value="MONOACYLGLYCEROL LIPASE"/>
    <property type="match status" value="1"/>
</dbReference>
<evidence type="ECO:0000259" key="1">
    <source>
        <dbReference type="Pfam" id="PF00561"/>
    </source>
</evidence>
<dbReference type="InterPro" id="IPR000073">
    <property type="entry name" value="AB_hydrolase_1"/>
</dbReference>
<dbReference type="InterPro" id="IPR029058">
    <property type="entry name" value="AB_hydrolase_fold"/>
</dbReference>
<dbReference type="EMBL" id="FXXQ01000005">
    <property type="protein sequence ID" value="SMX23802.1"/>
    <property type="molecule type" value="Genomic_DNA"/>
</dbReference>
<gene>
    <name evidence="2" type="primary">bpoC</name>
    <name evidence="2" type="ORF">BOA8489_01915</name>
</gene>
<dbReference type="OrthoDB" id="9791366at2"/>
<name>A0A238J0M3_9RHOB</name>
<dbReference type="SUPFAM" id="SSF53474">
    <property type="entry name" value="alpha/beta-Hydrolases"/>
    <property type="match status" value="1"/>
</dbReference>
<proteinExistence type="predicted"/>
<dbReference type="Proteomes" id="UP000201838">
    <property type="component" value="Unassembled WGS sequence"/>
</dbReference>
<evidence type="ECO:0000313" key="3">
    <source>
        <dbReference type="Proteomes" id="UP000201838"/>
    </source>
</evidence>
<dbReference type="RefSeq" id="WP_093973772.1">
    <property type="nucleotide sequence ID" value="NZ_FXXQ01000005.1"/>
</dbReference>
<dbReference type="Gene3D" id="3.40.50.1820">
    <property type="entry name" value="alpha/beta hydrolase"/>
    <property type="match status" value="1"/>
</dbReference>
<accession>A0A238J0M3</accession>
<sequence length="273" mass="29931">MPEFLAPDGARIHYTDQGHGTPVLALAGLTRNGSDFDYVAPHLPDTRLIRMDYRGRGQSEWSGPETYTIPVEAGDALALLDHLGLEKAAILGTSRGGLIAMLLAATAKSRLSGVCLVDIGPELAAAGLDTIRNYIGKNPSETTYQDAAAMRARLLSGFHDVPESRWLEEVEKHYVKTENGLKINYDPALRDAVLAAGTQPMPDLWPLFDAMEGLPLALIRGANSDLLSPETTQEMRRRRPDILFANVQDRGHVPFLDEPNSLKVLNTWLTRLP</sequence>
<dbReference type="EC" id="1.11.1.18" evidence="2"/>
<organism evidence="2 3">
    <name type="scientific">Boseongicola aestuarii</name>
    <dbReference type="NCBI Taxonomy" id="1470561"/>
    <lineage>
        <taxon>Bacteria</taxon>
        <taxon>Pseudomonadati</taxon>
        <taxon>Pseudomonadota</taxon>
        <taxon>Alphaproteobacteria</taxon>
        <taxon>Rhodobacterales</taxon>
        <taxon>Paracoccaceae</taxon>
        <taxon>Boseongicola</taxon>
    </lineage>
</organism>
<feature type="domain" description="AB hydrolase-1" evidence="1">
    <location>
        <begin position="22"/>
        <end position="259"/>
    </location>
</feature>
<keyword evidence="3" id="KW-1185">Reference proteome</keyword>
<dbReference type="AlphaFoldDB" id="A0A238J0M3"/>
<dbReference type="GO" id="GO:0019806">
    <property type="term" value="F:bromide peroxidase activity"/>
    <property type="evidence" value="ECO:0007669"/>
    <property type="project" value="UniProtKB-EC"/>
</dbReference>
<reference evidence="3" key="1">
    <citation type="submission" date="2017-05" db="EMBL/GenBank/DDBJ databases">
        <authorList>
            <person name="Rodrigo-Torres L."/>
            <person name="Arahal R. D."/>
            <person name="Lucena T."/>
        </authorList>
    </citation>
    <scope>NUCLEOTIDE SEQUENCE [LARGE SCALE GENOMIC DNA]</scope>
    <source>
        <strain evidence="3">CECT 8489</strain>
    </source>
</reference>
<dbReference type="PANTHER" id="PTHR43798:SF33">
    <property type="entry name" value="HYDROLASE, PUTATIVE (AFU_ORTHOLOGUE AFUA_2G14860)-RELATED"/>
    <property type="match status" value="1"/>
</dbReference>
<keyword evidence="2" id="KW-0560">Oxidoreductase</keyword>
<dbReference type="GO" id="GO:0016020">
    <property type="term" value="C:membrane"/>
    <property type="evidence" value="ECO:0007669"/>
    <property type="project" value="TreeGrafter"/>
</dbReference>
<protein>
    <submittedName>
        <fullName evidence="2">Putative non-heme bromoperoxidase BpoC</fullName>
        <ecNumber evidence="2">1.11.1.18</ecNumber>
    </submittedName>
</protein>
<dbReference type="InterPro" id="IPR050266">
    <property type="entry name" value="AB_hydrolase_sf"/>
</dbReference>
<keyword evidence="2" id="KW-0575">Peroxidase</keyword>